<dbReference type="InterPro" id="IPR051532">
    <property type="entry name" value="Ester_Hydrolysis_Enzymes"/>
</dbReference>
<dbReference type="SUPFAM" id="SSF52266">
    <property type="entry name" value="SGNH hydrolase"/>
    <property type="match status" value="1"/>
</dbReference>
<feature type="signal peptide" evidence="1">
    <location>
        <begin position="1"/>
        <end position="19"/>
    </location>
</feature>
<keyword evidence="1" id="KW-0732">Signal</keyword>
<reference evidence="3" key="1">
    <citation type="submission" date="2021-04" db="EMBL/GenBank/DDBJ databases">
        <title>Luteolibacter sp. 32A isolated from the skin of an Anderson's salamander (Ambystoma andersonii).</title>
        <authorList>
            <person name="Spergser J."/>
            <person name="Busse H.-J."/>
        </authorList>
    </citation>
    <scope>NUCLEOTIDE SEQUENCE</scope>
    <source>
        <strain evidence="3">32A</strain>
    </source>
</reference>
<dbReference type="AlphaFoldDB" id="A0A975G9W9"/>
<sequence length="1032" mass="106775">MIKTLFFFAAGLLPLGLSAAIAPGSNNLGAVWFVGDSITQSNADGDANGSPRKSLYDLLVAHSYTFTFTGHYAANTDGLPASGGTPETNLYQYHSGISGSVIGNDTSGRVGMTQNLPAHWTSGRLAMVKPNVVLIMLGTNDINSDIDRPNAPARLTAYLNAVYSQPGIGNPTVLVASIPPNRTNASKPAWVSTFNAEVPGVVGAQRALGRDVHFVDQFTPIETNYATLMQADNLHPNAAGNASLAQQWFNKIEEIVNGAAATGTGILAAVGDKASAETDNTPAAGMTTAATFAAGISSTDLANAGRPTLSGVAIDQTPPGDISPGSAALNDGLGHPSSGTGTGVLLPATSGSNGHLPFIYTVTLDTTTSTAGYDINAIRSFTGWNQNGSSLANQKYELLVSVVGNSGFTSLGTYTYTPFGNADTAEAAATRLVLTKPGGFVASGVDQVRFVFLDHGFDNHAGAPDGTVYQEVEVIGVATPIPVNHGITASGVSVAAETNNSGASGYATAATYAADISVTDLINAGQPTLASAAWDKTPVFESNTVNNGTGHPVGSGAGTFLPATFGTGNKMPFTYTANLNTTTNTLGYTITEIRSFAGWNMNGAALANQKYELWIRKVGSAAFESLGTYEYSPFSNASTQEAAASKMTLTPDDGVIATGVDAVRFVVMDHGSNSADVGGSTVDGTVFHEFDVLGTPVTPPSVGVISLQGSQVAAETDNSSVQGFAAASSYSADIVADDLINAGRPSLLSTVWDKTPFFESNTVNNGTGHPAGSGAGTYLPGTFGTGTKMPFTYTATLNLTNAPNGYRITGIRSFAGWNMNGAALANQKYELLVSPVGNEGFYSLGTFEYSPFNNASTQEAGATRVVLSADDGVLATGVDAVRFRLLDHGFNNGGAPDGTVYQEFDVLGAAVVPGFEAWAGGFGIPPNENHDGNDHDGIPALIEYALGFSPLMPETLPALDSTQNPARITWPKGGTAAADPTLHYLPEVSTDLDDWDVPTPGEIVETANEIRLHLSPGDPRRFGRLKVTREAP</sequence>
<dbReference type="EMBL" id="CP073100">
    <property type="protein sequence ID" value="QUE51516.1"/>
    <property type="molecule type" value="Genomic_DNA"/>
</dbReference>
<dbReference type="Gene3D" id="3.40.50.1110">
    <property type="entry name" value="SGNH hydrolase"/>
    <property type="match status" value="1"/>
</dbReference>
<dbReference type="Proteomes" id="UP000676169">
    <property type="component" value="Chromosome"/>
</dbReference>
<evidence type="ECO:0000256" key="1">
    <source>
        <dbReference type="SAM" id="SignalP"/>
    </source>
</evidence>
<feature type="domain" description="SGNH hydrolase-type esterase" evidence="2">
    <location>
        <begin position="33"/>
        <end position="242"/>
    </location>
</feature>
<evidence type="ECO:0000313" key="3">
    <source>
        <dbReference type="EMBL" id="QUE51516.1"/>
    </source>
</evidence>
<keyword evidence="4" id="KW-1185">Reference proteome</keyword>
<name>A0A975G9W9_9BACT</name>
<dbReference type="Pfam" id="PF13472">
    <property type="entry name" value="Lipase_GDSL_2"/>
    <property type="match status" value="1"/>
</dbReference>
<dbReference type="RefSeq" id="WP_211631655.1">
    <property type="nucleotide sequence ID" value="NZ_CP073100.1"/>
</dbReference>
<evidence type="ECO:0000313" key="4">
    <source>
        <dbReference type="Proteomes" id="UP000676169"/>
    </source>
</evidence>
<feature type="chain" id="PRO_5037248266" description="SGNH hydrolase-type esterase domain-containing protein" evidence="1">
    <location>
        <begin position="20"/>
        <end position="1032"/>
    </location>
</feature>
<dbReference type="PANTHER" id="PTHR30383:SF5">
    <property type="entry name" value="SGNH HYDROLASE-TYPE ESTERASE DOMAIN-CONTAINING PROTEIN"/>
    <property type="match status" value="1"/>
</dbReference>
<dbReference type="InterPro" id="IPR013830">
    <property type="entry name" value="SGNH_hydro"/>
</dbReference>
<organism evidence="3 4">
    <name type="scientific">Luteolibacter ambystomatis</name>
    <dbReference type="NCBI Taxonomy" id="2824561"/>
    <lineage>
        <taxon>Bacteria</taxon>
        <taxon>Pseudomonadati</taxon>
        <taxon>Verrucomicrobiota</taxon>
        <taxon>Verrucomicrobiia</taxon>
        <taxon>Verrucomicrobiales</taxon>
        <taxon>Verrucomicrobiaceae</taxon>
        <taxon>Luteolibacter</taxon>
    </lineage>
</organism>
<dbReference type="PANTHER" id="PTHR30383">
    <property type="entry name" value="THIOESTERASE 1/PROTEASE 1/LYSOPHOSPHOLIPASE L1"/>
    <property type="match status" value="1"/>
</dbReference>
<accession>A0A975G9W9</accession>
<dbReference type="KEGG" id="lamb:KBB96_01160"/>
<protein>
    <recommendedName>
        <fullName evidence="2">SGNH hydrolase-type esterase domain-containing protein</fullName>
    </recommendedName>
</protein>
<evidence type="ECO:0000259" key="2">
    <source>
        <dbReference type="Pfam" id="PF13472"/>
    </source>
</evidence>
<proteinExistence type="predicted"/>
<gene>
    <name evidence="3" type="ORF">KBB96_01160</name>
</gene>
<dbReference type="InterPro" id="IPR036514">
    <property type="entry name" value="SGNH_hydro_sf"/>
</dbReference>
<dbReference type="GO" id="GO:0004622">
    <property type="term" value="F:phosphatidylcholine lysophospholipase activity"/>
    <property type="evidence" value="ECO:0007669"/>
    <property type="project" value="TreeGrafter"/>
</dbReference>